<name>A0ABX0WBS0_9RHOB</name>
<comment type="caution">
    <text evidence="1">The sequence shown here is derived from an EMBL/GenBank/DDBJ whole genome shotgun (WGS) entry which is preliminary data.</text>
</comment>
<dbReference type="EMBL" id="QHLQ01000029">
    <property type="protein sequence ID" value="NIZ63130.1"/>
    <property type="molecule type" value="Genomic_DNA"/>
</dbReference>
<organism evidence="1 2">
    <name type="scientific">Parasedimentitalea denitrificans</name>
    <dbReference type="NCBI Taxonomy" id="2211118"/>
    <lineage>
        <taxon>Bacteria</taxon>
        <taxon>Pseudomonadati</taxon>
        <taxon>Pseudomonadota</taxon>
        <taxon>Alphaproteobacteria</taxon>
        <taxon>Rhodobacterales</taxon>
        <taxon>Paracoccaceae</taxon>
        <taxon>Parasedimentitalea</taxon>
    </lineage>
</organism>
<evidence type="ECO:0000313" key="2">
    <source>
        <dbReference type="Proteomes" id="UP001429564"/>
    </source>
</evidence>
<accession>A0ABX0WBS0</accession>
<gene>
    <name evidence="1" type="ORF">DL239_19375</name>
</gene>
<proteinExistence type="predicted"/>
<sequence length="144" mass="15818">MDQISNSTIAVFSRAFTLPGFDESLPAGEYNIETELSAPPDHLDPEAWKASVLVHLHPRASHPGLTRSLTVSLADLDRARARDKLSGKVFSQVYLEEQLADPMVRLVMLADGVSEAQIRHLYSGSNISDAEGERPIQKGPDHDE</sequence>
<dbReference type="RefSeq" id="WP_167685736.1">
    <property type="nucleotide sequence ID" value="NZ_QHLQ01000029.1"/>
</dbReference>
<reference evidence="1 2" key="1">
    <citation type="submission" date="2018-05" db="EMBL/GenBank/DDBJ databases">
        <authorList>
            <person name="Zhang Y.-J."/>
        </authorList>
    </citation>
    <scope>NUCLEOTIDE SEQUENCE [LARGE SCALE GENOMIC DNA]</scope>
    <source>
        <strain evidence="1 2">CY04</strain>
    </source>
</reference>
<dbReference type="Proteomes" id="UP001429564">
    <property type="component" value="Unassembled WGS sequence"/>
</dbReference>
<evidence type="ECO:0000313" key="1">
    <source>
        <dbReference type="EMBL" id="NIZ63130.1"/>
    </source>
</evidence>
<keyword evidence="2" id="KW-1185">Reference proteome</keyword>
<protein>
    <submittedName>
        <fullName evidence="1">Uncharacterized protein</fullName>
    </submittedName>
</protein>